<name>A0AAV5V4F4_9BILA</name>
<feature type="non-terminal residue" evidence="1">
    <location>
        <position position="1"/>
    </location>
</feature>
<comment type="caution">
    <text evidence="1">The sequence shown here is derived from an EMBL/GenBank/DDBJ whole genome shotgun (WGS) entry which is preliminary data.</text>
</comment>
<evidence type="ECO:0000313" key="2">
    <source>
        <dbReference type="Proteomes" id="UP001432322"/>
    </source>
</evidence>
<dbReference type="AlphaFoldDB" id="A0AAV5V4F4"/>
<protein>
    <submittedName>
        <fullName evidence="1">Uncharacterized protein</fullName>
    </submittedName>
</protein>
<evidence type="ECO:0000313" key="1">
    <source>
        <dbReference type="EMBL" id="GMT13626.1"/>
    </source>
</evidence>
<organism evidence="1 2">
    <name type="scientific">Pristionchus fissidentatus</name>
    <dbReference type="NCBI Taxonomy" id="1538716"/>
    <lineage>
        <taxon>Eukaryota</taxon>
        <taxon>Metazoa</taxon>
        <taxon>Ecdysozoa</taxon>
        <taxon>Nematoda</taxon>
        <taxon>Chromadorea</taxon>
        <taxon>Rhabditida</taxon>
        <taxon>Rhabditina</taxon>
        <taxon>Diplogasteromorpha</taxon>
        <taxon>Diplogasteroidea</taxon>
        <taxon>Neodiplogasteridae</taxon>
        <taxon>Pristionchus</taxon>
    </lineage>
</organism>
<feature type="non-terminal residue" evidence="1">
    <location>
        <position position="67"/>
    </location>
</feature>
<gene>
    <name evidence="1" type="ORF">PFISCL1PPCAC_4923</name>
</gene>
<dbReference type="Proteomes" id="UP001432322">
    <property type="component" value="Unassembled WGS sequence"/>
</dbReference>
<proteinExistence type="predicted"/>
<accession>A0AAV5V4F4</accession>
<reference evidence="1" key="1">
    <citation type="submission" date="2023-10" db="EMBL/GenBank/DDBJ databases">
        <title>Genome assembly of Pristionchus species.</title>
        <authorList>
            <person name="Yoshida K."/>
            <person name="Sommer R.J."/>
        </authorList>
    </citation>
    <scope>NUCLEOTIDE SEQUENCE</scope>
    <source>
        <strain evidence="1">RS5133</strain>
    </source>
</reference>
<keyword evidence="2" id="KW-1185">Reference proteome</keyword>
<sequence>GWLSTAVDELSVEDTLIGAYRSNAISLFSINAMTSTRDNRFSVLTIEEVIPFTGRIELYHMASFEVE</sequence>
<dbReference type="EMBL" id="BTSY01000002">
    <property type="protein sequence ID" value="GMT13626.1"/>
    <property type="molecule type" value="Genomic_DNA"/>
</dbReference>